<evidence type="ECO:0000256" key="1">
    <source>
        <dbReference type="SAM" id="Phobius"/>
    </source>
</evidence>
<name>A0A1I4CYV3_9EURY</name>
<organism evidence="2 3">
    <name type="scientific">Halogranum rubrum</name>
    <dbReference type="NCBI Taxonomy" id="553466"/>
    <lineage>
        <taxon>Archaea</taxon>
        <taxon>Methanobacteriati</taxon>
        <taxon>Methanobacteriota</taxon>
        <taxon>Stenosarchaea group</taxon>
        <taxon>Halobacteria</taxon>
        <taxon>Halobacteriales</taxon>
        <taxon>Haloferacaceae</taxon>
    </lineage>
</organism>
<evidence type="ECO:0000313" key="2">
    <source>
        <dbReference type="EMBL" id="SFK85963.1"/>
    </source>
</evidence>
<keyword evidence="1" id="KW-0472">Membrane</keyword>
<feature type="transmembrane region" description="Helical" evidence="1">
    <location>
        <begin position="37"/>
        <end position="58"/>
    </location>
</feature>
<keyword evidence="1" id="KW-0812">Transmembrane</keyword>
<dbReference type="STRING" id="553466.SAMN04487950_1483"/>
<keyword evidence="1" id="KW-1133">Transmembrane helix</keyword>
<dbReference type="Proteomes" id="UP000199607">
    <property type="component" value="Unassembled WGS sequence"/>
</dbReference>
<evidence type="ECO:0000313" key="3">
    <source>
        <dbReference type="Proteomes" id="UP000199607"/>
    </source>
</evidence>
<accession>A0A1I4CYV3</accession>
<dbReference type="EMBL" id="FOTC01000001">
    <property type="protein sequence ID" value="SFK85963.1"/>
    <property type="molecule type" value="Genomic_DNA"/>
</dbReference>
<keyword evidence="3" id="KW-1185">Reference proteome</keyword>
<gene>
    <name evidence="2" type="ORF">SAMN04487950_1483</name>
</gene>
<sequence>MDTRRIELLLTVHAMLLALGVAVYADSARYYGDFELLAFLLPVAVLVGGGLFVGYSGVEAAAGWLKRDVKGVESR</sequence>
<protein>
    <submittedName>
        <fullName evidence="2">Uncharacterized protein</fullName>
    </submittedName>
</protein>
<reference evidence="3" key="1">
    <citation type="submission" date="2016-10" db="EMBL/GenBank/DDBJ databases">
        <authorList>
            <person name="Varghese N."/>
            <person name="Submissions S."/>
        </authorList>
    </citation>
    <scope>NUCLEOTIDE SEQUENCE [LARGE SCALE GENOMIC DNA]</scope>
    <source>
        <strain evidence="3">CGMCC 1.7738</strain>
    </source>
</reference>
<proteinExistence type="predicted"/>
<dbReference type="RefSeq" id="WP_089867673.1">
    <property type="nucleotide sequence ID" value="NZ_FOTC01000001.1"/>
</dbReference>
<dbReference type="AlphaFoldDB" id="A0A1I4CYV3"/>